<accession>A0A2W7QTE9</accession>
<evidence type="ECO:0000313" key="3">
    <source>
        <dbReference type="Proteomes" id="UP000249115"/>
    </source>
</evidence>
<dbReference type="EMBL" id="QKZU01000019">
    <property type="protein sequence ID" value="PZX51261.1"/>
    <property type="molecule type" value="Genomic_DNA"/>
</dbReference>
<dbReference type="RefSeq" id="WP_086502937.1">
    <property type="nucleotide sequence ID" value="NZ_MSSV01000022.1"/>
</dbReference>
<protein>
    <submittedName>
        <fullName evidence="1">Uncharacterized protein</fullName>
    </submittedName>
</protein>
<gene>
    <name evidence="2" type="ORF">ESW18_18530</name>
    <name evidence="1" type="ORF">LV84_03767</name>
</gene>
<reference evidence="2 4" key="2">
    <citation type="submission" date="2019-08" db="EMBL/GenBank/DDBJ databases">
        <title>Genome of Algoriphagus ratkowskyi IC026.</title>
        <authorList>
            <person name="Bowman J.P."/>
        </authorList>
    </citation>
    <scope>NUCLEOTIDE SEQUENCE [LARGE SCALE GENOMIC DNA]</scope>
    <source>
        <strain evidence="2 4">IC026</strain>
    </source>
</reference>
<proteinExistence type="predicted"/>
<dbReference type="OrthoDB" id="1467525at2"/>
<organism evidence="1 3">
    <name type="scientific">Algoriphagus ratkowskyi</name>
    <dbReference type="NCBI Taxonomy" id="57028"/>
    <lineage>
        <taxon>Bacteria</taxon>
        <taxon>Pseudomonadati</taxon>
        <taxon>Bacteroidota</taxon>
        <taxon>Cytophagia</taxon>
        <taxon>Cytophagales</taxon>
        <taxon>Cyclobacteriaceae</taxon>
        <taxon>Algoriphagus</taxon>
    </lineage>
</organism>
<name>A0A2W7QTE9_9BACT</name>
<comment type="caution">
    <text evidence="1">The sequence shown here is derived from an EMBL/GenBank/DDBJ whole genome shotgun (WGS) entry which is preliminary data.</text>
</comment>
<evidence type="ECO:0000313" key="1">
    <source>
        <dbReference type="EMBL" id="PZX51261.1"/>
    </source>
</evidence>
<keyword evidence="4" id="KW-1185">Reference proteome</keyword>
<sequence length="218" mass="25524">MKIRLPIIFFLALALFSCEREIEEAQADFGYDFQPLEIGLFWIYTIDQITYFGENDSEREQYYLKDRIRSFYTNAEGEQVFIVNRQKSTNEVNWNTVKEYTLIQRGASLIRTIDNQALVTLIFPPKNGTTWDGNVYRDALMDNFELINSGNSIRVNQEDSDDKVTYRDIRYEVYEKSTGLVEKYDEVLTYCSRNDCLGDMLIDSGFKVQMLMTDNGKD</sequence>
<dbReference type="AlphaFoldDB" id="A0A2W7QTE9"/>
<evidence type="ECO:0000313" key="4">
    <source>
        <dbReference type="Proteomes" id="UP000321927"/>
    </source>
</evidence>
<dbReference type="Proteomes" id="UP000249115">
    <property type="component" value="Unassembled WGS sequence"/>
</dbReference>
<dbReference type="PROSITE" id="PS51257">
    <property type="entry name" value="PROKAR_LIPOPROTEIN"/>
    <property type="match status" value="1"/>
</dbReference>
<evidence type="ECO:0000313" key="2">
    <source>
        <dbReference type="EMBL" id="TXD75947.1"/>
    </source>
</evidence>
<reference evidence="1 3" key="1">
    <citation type="submission" date="2018-06" db="EMBL/GenBank/DDBJ databases">
        <title>Genomic Encyclopedia of Archaeal and Bacterial Type Strains, Phase II (KMG-II): from individual species to whole genera.</title>
        <authorList>
            <person name="Goeker M."/>
        </authorList>
    </citation>
    <scope>NUCLEOTIDE SEQUENCE [LARGE SCALE GENOMIC DNA]</scope>
    <source>
        <strain evidence="1 3">DSM 22686</strain>
    </source>
</reference>
<dbReference type="Proteomes" id="UP000321927">
    <property type="component" value="Unassembled WGS sequence"/>
</dbReference>
<dbReference type="EMBL" id="VORV01000017">
    <property type="protein sequence ID" value="TXD75947.1"/>
    <property type="molecule type" value="Genomic_DNA"/>
</dbReference>